<feature type="region of interest" description="Disordered" evidence="2">
    <location>
        <begin position="372"/>
        <end position="442"/>
    </location>
</feature>
<feature type="region of interest" description="Disordered" evidence="2">
    <location>
        <begin position="79"/>
        <end position="111"/>
    </location>
</feature>
<dbReference type="PROSITE" id="PS50157">
    <property type="entry name" value="ZINC_FINGER_C2H2_2"/>
    <property type="match status" value="1"/>
</dbReference>
<comment type="caution">
    <text evidence="4">The sequence shown here is derived from an EMBL/GenBank/DDBJ whole genome shotgun (WGS) entry which is preliminary data.</text>
</comment>
<evidence type="ECO:0000256" key="2">
    <source>
        <dbReference type="SAM" id="MobiDB-lite"/>
    </source>
</evidence>
<protein>
    <recommendedName>
        <fullName evidence="3">C2H2-type domain-containing protein</fullName>
    </recommendedName>
</protein>
<dbReference type="Proteomes" id="UP001221142">
    <property type="component" value="Unassembled WGS sequence"/>
</dbReference>
<reference evidence="4" key="1">
    <citation type="submission" date="2023-03" db="EMBL/GenBank/DDBJ databases">
        <title>Massive genome expansion in bonnet fungi (Mycena s.s.) driven by repeated elements and novel gene families across ecological guilds.</title>
        <authorList>
            <consortium name="Lawrence Berkeley National Laboratory"/>
            <person name="Harder C.B."/>
            <person name="Miyauchi S."/>
            <person name="Viragh M."/>
            <person name="Kuo A."/>
            <person name="Thoen E."/>
            <person name="Andreopoulos B."/>
            <person name="Lu D."/>
            <person name="Skrede I."/>
            <person name="Drula E."/>
            <person name="Henrissat B."/>
            <person name="Morin E."/>
            <person name="Kohler A."/>
            <person name="Barry K."/>
            <person name="LaButti K."/>
            <person name="Morin E."/>
            <person name="Salamov A."/>
            <person name="Lipzen A."/>
            <person name="Mereny Z."/>
            <person name="Hegedus B."/>
            <person name="Baldrian P."/>
            <person name="Stursova M."/>
            <person name="Weitz H."/>
            <person name="Taylor A."/>
            <person name="Grigoriev I.V."/>
            <person name="Nagy L.G."/>
            <person name="Martin F."/>
            <person name="Kauserud H."/>
        </authorList>
    </citation>
    <scope>NUCLEOTIDE SEQUENCE</scope>
    <source>
        <strain evidence="4">9284</strain>
    </source>
</reference>
<gene>
    <name evidence="4" type="ORF">FB45DRAFT_362992</name>
</gene>
<evidence type="ECO:0000313" key="4">
    <source>
        <dbReference type="EMBL" id="KAJ7641893.1"/>
    </source>
</evidence>
<evidence type="ECO:0000313" key="5">
    <source>
        <dbReference type="Proteomes" id="UP001221142"/>
    </source>
</evidence>
<dbReference type="InterPro" id="IPR013087">
    <property type="entry name" value="Znf_C2H2_type"/>
</dbReference>
<proteinExistence type="predicted"/>
<feature type="compositionally biased region" description="Basic and acidic residues" evidence="2">
    <location>
        <begin position="322"/>
        <end position="331"/>
    </location>
</feature>
<feature type="region of interest" description="Disordered" evidence="2">
    <location>
        <begin position="132"/>
        <end position="152"/>
    </location>
</feature>
<feature type="compositionally biased region" description="Basic and acidic residues" evidence="2">
    <location>
        <begin position="400"/>
        <end position="411"/>
    </location>
</feature>
<keyword evidence="1" id="KW-0479">Metal-binding</keyword>
<keyword evidence="1" id="KW-0863">Zinc-finger</keyword>
<evidence type="ECO:0000256" key="1">
    <source>
        <dbReference type="PROSITE-ProRule" id="PRU00042"/>
    </source>
</evidence>
<dbReference type="AlphaFoldDB" id="A0AAD7C8E5"/>
<sequence>MHSSHPDVWSVDFPEYDFNAFYGVPVEDSPESITSSLEGAVPLSPPAAKSYAVDGIPVGYFVPSADDAANQHATFQRAMPPNVSPVRDRTNEGQGLPQSLAGEEHVESSQQGVPHYFGAAEGIPVEECGYRAPSTEEATDPSEQSLDAPNATQPAVTVAATVSEYVVATAADVSTCRALSLTLDISSPLSPSYLHVAQALYDSGFAYNLIPPSLVAPQLPRCHLDDAPGTSCGVHDEYAEKTEFSSGNDASAASDYESCEGYHTPKPHVSSVKYLNDPADCYQYPPETECSSVNYTSTPEHSAPGYPENLENVPPFSASKVPNKDDHHTTDPRPYPMYHTQQPLFFANMYTPAHFAAVDHVAAETHTAVHRQSVAATPAPSGQCYTVSEKQQNARKRKGKDVERGGIDKPAAKKAKNSRAPAMATTSTASASDATAEPKRKNKSELCSLAGKLEGKAARDLADSIANAAAYQVKCQWPACSAIGTISNSVYDLTHHLSDRNGPHSVRVTGSVVCEWPITENGVTQPCGKVLSTGAYSVAKHLQTARHFNVRFRCTGVGCEKVFATSDSLANHLKVKPASV</sequence>
<feature type="region of interest" description="Disordered" evidence="2">
    <location>
        <begin position="293"/>
        <end position="331"/>
    </location>
</feature>
<keyword evidence="5" id="KW-1185">Reference proteome</keyword>
<feature type="compositionally biased region" description="Low complexity" evidence="2">
    <location>
        <begin position="418"/>
        <end position="435"/>
    </location>
</feature>
<organism evidence="4 5">
    <name type="scientific">Roridomyces roridus</name>
    <dbReference type="NCBI Taxonomy" id="1738132"/>
    <lineage>
        <taxon>Eukaryota</taxon>
        <taxon>Fungi</taxon>
        <taxon>Dikarya</taxon>
        <taxon>Basidiomycota</taxon>
        <taxon>Agaricomycotina</taxon>
        <taxon>Agaricomycetes</taxon>
        <taxon>Agaricomycetidae</taxon>
        <taxon>Agaricales</taxon>
        <taxon>Marasmiineae</taxon>
        <taxon>Mycenaceae</taxon>
        <taxon>Roridomyces</taxon>
    </lineage>
</organism>
<dbReference type="GO" id="GO:0008270">
    <property type="term" value="F:zinc ion binding"/>
    <property type="evidence" value="ECO:0007669"/>
    <property type="project" value="UniProtKB-KW"/>
</dbReference>
<accession>A0AAD7C8E5</accession>
<dbReference type="EMBL" id="JARKIF010000004">
    <property type="protein sequence ID" value="KAJ7641893.1"/>
    <property type="molecule type" value="Genomic_DNA"/>
</dbReference>
<name>A0AAD7C8E5_9AGAR</name>
<evidence type="ECO:0000259" key="3">
    <source>
        <dbReference type="PROSITE" id="PS50157"/>
    </source>
</evidence>
<keyword evidence="1" id="KW-0862">Zinc</keyword>
<feature type="domain" description="C2H2-type" evidence="3">
    <location>
        <begin position="552"/>
        <end position="580"/>
    </location>
</feature>